<organism evidence="3 4">
    <name type="scientific">Stutzerimonas zhaodongensis</name>
    <dbReference type="NCBI Taxonomy" id="1176257"/>
    <lineage>
        <taxon>Bacteria</taxon>
        <taxon>Pseudomonadati</taxon>
        <taxon>Pseudomonadota</taxon>
        <taxon>Gammaproteobacteria</taxon>
        <taxon>Pseudomonadales</taxon>
        <taxon>Pseudomonadaceae</taxon>
        <taxon>Stutzerimonas</taxon>
    </lineage>
</organism>
<comment type="caution">
    <text evidence="3">The sequence shown here is derived from an EMBL/GenBank/DDBJ whole genome shotgun (WGS) entry which is preliminary data.</text>
</comment>
<keyword evidence="4" id="KW-1185">Reference proteome</keyword>
<dbReference type="SUPFAM" id="SSF46565">
    <property type="entry name" value="Chaperone J-domain"/>
    <property type="match status" value="1"/>
</dbReference>
<dbReference type="EMBL" id="RFFM01000002">
    <property type="protein sequence ID" value="RMH89829.1"/>
    <property type="molecule type" value="Genomic_DNA"/>
</dbReference>
<dbReference type="SMART" id="SM00271">
    <property type="entry name" value="DnaJ"/>
    <property type="match status" value="1"/>
</dbReference>
<proteinExistence type="predicted"/>
<evidence type="ECO:0000259" key="2">
    <source>
        <dbReference type="PROSITE" id="PS50076"/>
    </source>
</evidence>
<dbReference type="OrthoDB" id="581986at2"/>
<sequence length="217" mass="25061">MNDDLDPEMDLAEQILVLLREQPEGCSEYQLIQQLKARHSTHIPNLPLLDKLVLFRTHFLVFNALYSLRDQLRGDNRNDIQISPLCVQLLPYAAAVSAVAESDPSAVAESDPLRDYYLDMANLRDTDEEEVERLLASFWSRMRGDQLGAHNGSWDPEQKRAALELFELDQEVKSLNLLTIKRRYRQLVSIHHPDRGGSTSRIQSINLAMEILERYYR</sequence>
<evidence type="ECO:0000256" key="1">
    <source>
        <dbReference type="ARBA" id="ARBA00023186"/>
    </source>
</evidence>
<gene>
    <name evidence="3" type="ORF">EA797_09790</name>
</gene>
<dbReference type="Pfam" id="PF12339">
    <property type="entry name" value="DNAJ_related"/>
    <property type="match status" value="1"/>
</dbReference>
<keyword evidence="1" id="KW-0143">Chaperone</keyword>
<dbReference type="RefSeq" id="WP_122165023.1">
    <property type="nucleotide sequence ID" value="NZ_JAMOIB010000005.1"/>
</dbReference>
<dbReference type="InterPro" id="IPR001623">
    <property type="entry name" value="DnaJ_domain"/>
</dbReference>
<dbReference type="Proteomes" id="UP000269774">
    <property type="component" value="Unassembled WGS sequence"/>
</dbReference>
<dbReference type="InterPro" id="IPR036869">
    <property type="entry name" value="J_dom_sf"/>
</dbReference>
<dbReference type="PROSITE" id="PS50076">
    <property type="entry name" value="DNAJ_2"/>
    <property type="match status" value="1"/>
</dbReference>
<evidence type="ECO:0000313" key="4">
    <source>
        <dbReference type="Proteomes" id="UP000269774"/>
    </source>
</evidence>
<reference evidence="3 4" key="1">
    <citation type="submission" date="2018-10" db="EMBL/GenBank/DDBJ databases">
        <title>Pseudomonas zhaodongensis NEAU-ST5-21(T) genome.</title>
        <authorList>
            <person name="Peng J."/>
            <person name="Liu Z.-P."/>
        </authorList>
    </citation>
    <scope>NUCLEOTIDE SEQUENCE [LARGE SCALE GENOMIC DNA]</scope>
    <source>
        <strain evidence="3 4">NEAU-ST5-21</strain>
    </source>
</reference>
<accession>A0A3M2HR64</accession>
<protein>
    <submittedName>
        <fullName evidence="3">Molecular chaperone DnaJ</fullName>
    </submittedName>
</protein>
<name>A0A3M2HR64_9GAMM</name>
<feature type="domain" description="J" evidence="2">
    <location>
        <begin position="161"/>
        <end position="217"/>
    </location>
</feature>
<dbReference type="InterPro" id="IPR021059">
    <property type="entry name" value="DnaJ-related_N"/>
</dbReference>
<dbReference type="Gene3D" id="1.10.287.110">
    <property type="entry name" value="DnaJ domain"/>
    <property type="match status" value="1"/>
</dbReference>
<dbReference type="AlphaFoldDB" id="A0A3M2HR64"/>
<evidence type="ECO:0000313" key="3">
    <source>
        <dbReference type="EMBL" id="RMH89829.1"/>
    </source>
</evidence>